<proteinExistence type="predicted"/>
<evidence type="ECO:0000259" key="3">
    <source>
        <dbReference type="Pfam" id="PF10017"/>
    </source>
</evidence>
<feature type="domain" description="Histidine-specific methyltransferase SAM-dependent" evidence="3">
    <location>
        <begin position="18"/>
        <end position="324"/>
    </location>
</feature>
<keyword evidence="5" id="KW-1185">Reference proteome</keyword>
<dbReference type="InterPro" id="IPR029063">
    <property type="entry name" value="SAM-dependent_MTases_sf"/>
</dbReference>
<evidence type="ECO:0000256" key="1">
    <source>
        <dbReference type="ARBA" id="ARBA00022603"/>
    </source>
</evidence>
<accession>A0A6N9NLJ5</accession>
<reference evidence="4 5" key="1">
    <citation type="submission" date="2019-12" db="EMBL/GenBank/DDBJ databases">
        <authorList>
            <person name="Zhao J."/>
        </authorList>
    </citation>
    <scope>NUCLEOTIDE SEQUENCE [LARGE SCALE GENOMIC DNA]</scope>
    <source>
        <strain evidence="4 5">S-15</strain>
    </source>
</reference>
<keyword evidence="2 4" id="KW-0808">Transferase</keyword>
<dbReference type="Gene3D" id="3.40.50.150">
    <property type="entry name" value="Vaccinia Virus protein VP39"/>
    <property type="match status" value="1"/>
</dbReference>
<name>A0A6N9NLJ5_9FLAO</name>
<sequence>MDTEQIESEQHANFIKQFAADVKEGMSQTPKKMYSKYFYDERGDELFQSIMKMDEYYLTAAEYEILSMQKEQLVADMKLMDAPFQLIEFGAGDGYKTKVLLRFLLESELDFEYIPIDISTSVLVQLENSLQEELPDLKVRPIAKDYFSALEDLKSNNIRKVILFLGSNIGNFTKNNAPGFLTQLSDRMNPDDYLLMGVDLKKDPNVILAAYNDKNGITRAFNLNLLNRINQELGGDFDIFNFEHFPIYDPVSGATKSYLISKREQTVCISSLDLQIHFEAGEPIDMEISQKYSIKDLKDLASKSGFNVVKNYFDCKHLFTDTLWSIK</sequence>
<evidence type="ECO:0000256" key="2">
    <source>
        <dbReference type="ARBA" id="ARBA00022679"/>
    </source>
</evidence>
<dbReference type="PANTHER" id="PTHR43397">
    <property type="entry name" value="ERGOTHIONEINE BIOSYNTHESIS PROTEIN 1"/>
    <property type="match status" value="1"/>
</dbReference>
<dbReference type="PANTHER" id="PTHR43397:SF1">
    <property type="entry name" value="ERGOTHIONEINE BIOSYNTHESIS PROTEIN 1"/>
    <property type="match status" value="1"/>
</dbReference>
<dbReference type="SUPFAM" id="SSF53335">
    <property type="entry name" value="S-adenosyl-L-methionine-dependent methyltransferases"/>
    <property type="match status" value="1"/>
</dbReference>
<keyword evidence="1 4" id="KW-0489">Methyltransferase</keyword>
<dbReference type="RefSeq" id="WP_160633303.1">
    <property type="nucleotide sequence ID" value="NZ_WWNE01000007.1"/>
</dbReference>
<protein>
    <submittedName>
        <fullName evidence="4">L-histidine N(Alpha)-methyltransferase</fullName>
        <ecNumber evidence="4">2.1.1.44</ecNumber>
    </submittedName>
</protein>
<dbReference type="InterPro" id="IPR017804">
    <property type="entry name" value="MeTrfase_EgtD-like"/>
</dbReference>
<dbReference type="InterPro" id="IPR019257">
    <property type="entry name" value="MeTrfase_dom"/>
</dbReference>
<dbReference type="InterPro" id="IPR035094">
    <property type="entry name" value="EgtD"/>
</dbReference>
<dbReference type="Proteomes" id="UP000470771">
    <property type="component" value="Unassembled WGS sequence"/>
</dbReference>
<dbReference type="NCBIfam" id="TIGR03438">
    <property type="entry name" value="egtD_ergothio"/>
    <property type="match status" value="1"/>
</dbReference>
<organism evidence="4 5">
    <name type="scientific">Acidiluteibacter ferrifornacis</name>
    <dbReference type="NCBI Taxonomy" id="2692424"/>
    <lineage>
        <taxon>Bacteria</taxon>
        <taxon>Pseudomonadati</taxon>
        <taxon>Bacteroidota</taxon>
        <taxon>Flavobacteriia</taxon>
        <taxon>Flavobacteriales</taxon>
        <taxon>Cryomorphaceae</taxon>
        <taxon>Acidiluteibacter</taxon>
    </lineage>
</organism>
<dbReference type="EC" id="2.1.1.44" evidence="4"/>
<dbReference type="EMBL" id="WWNE01000007">
    <property type="protein sequence ID" value="NBG66351.1"/>
    <property type="molecule type" value="Genomic_DNA"/>
</dbReference>
<comment type="caution">
    <text evidence="4">The sequence shown here is derived from an EMBL/GenBank/DDBJ whole genome shotgun (WGS) entry which is preliminary data.</text>
</comment>
<gene>
    <name evidence="4" type="primary">egtD</name>
    <name evidence="4" type="ORF">GQN54_09505</name>
</gene>
<evidence type="ECO:0000313" key="5">
    <source>
        <dbReference type="Proteomes" id="UP000470771"/>
    </source>
</evidence>
<dbReference type="AlphaFoldDB" id="A0A6N9NLJ5"/>
<dbReference type="PIRSF" id="PIRSF018005">
    <property type="entry name" value="UCP018005"/>
    <property type="match status" value="1"/>
</dbReference>
<dbReference type="GO" id="GO:0032259">
    <property type="term" value="P:methylation"/>
    <property type="evidence" value="ECO:0007669"/>
    <property type="project" value="UniProtKB-KW"/>
</dbReference>
<dbReference type="GO" id="GO:0052706">
    <property type="term" value="F:L-histidine N(alpha)-methyltransferase activity"/>
    <property type="evidence" value="ECO:0007669"/>
    <property type="project" value="UniProtKB-EC"/>
</dbReference>
<dbReference type="Pfam" id="PF10017">
    <property type="entry name" value="Methyltransf_33"/>
    <property type="match status" value="1"/>
</dbReference>
<dbReference type="InterPro" id="IPR051128">
    <property type="entry name" value="EgtD_Methyltrsf_superfamily"/>
</dbReference>
<evidence type="ECO:0000313" key="4">
    <source>
        <dbReference type="EMBL" id="NBG66351.1"/>
    </source>
</evidence>